<keyword evidence="3" id="KW-1185">Reference proteome</keyword>
<dbReference type="EMBL" id="KE148147">
    <property type="protein sequence ID" value="EPE09079.1"/>
    <property type="molecule type" value="Genomic_DNA"/>
</dbReference>
<dbReference type="GO" id="GO:0003735">
    <property type="term" value="F:structural constituent of ribosome"/>
    <property type="evidence" value="ECO:0007669"/>
    <property type="project" value="InterPro"/>
</dbReference>
<dbReference type="VEuPathDB" id="FungiDB:F503_06855"/>
<gene>
    <name evidence="2" type="ORF">F503_06855</name>
</gene>
<organism evidence="2 3">
    <name type="scientific">Ophiostoma piceae (strain UAMH 11346)</name>
    <name type="common">Sap stain fungus</name>
    <dbReference type="NCBI Taxonomy" id="1262450"/>
    <lineage>
        <taxon>Eukaryota</taxon>
        <taxon>Fungi</taxon>
        <taxon>Dikarya</taxon>
        <taxon>Ascomycota</taxon>
        <taxon>Pezizomycotina</taxon>
        <taxon>Sordariomycetes</taxon>
        <taxon>Sordariomycetidae</taxon>
        <taxon>Ophiostomatales</taxon>
        <taxon>Ophiostomataceae</taxon>
        <taxon>Ophiostoma</taxon>
    </lineage>
</organism>
<dbReference type="Proteomes" id="UP000016923">
    <property type="component" value="Unassembled WGS sequence"/>
</dbReference>
<dbReference type="InterPro" id="IPR042831">
    <property type="entry name" value="Ribosomal_mL40_fung"/>
</dbReference>
<protein>
    <submittedName>
        <fullName evidence="2">Ring finger domain protein</fullName>
    </submittedName>
</protein>
<dbReference type="OMA" id="QSMANAC"/>
<dbReference type="PANTHER" id="PTHR39150">
    <property type="entry name" value="54S RIBOSOMAL PROTEIN L28, MITOCHONDRIAL"/>
    <property type="match status" value="1"/>
</dbReference>
<evidence type="ECO:0000256" key="1">
    <source>
        <dbReference type="SAM" id="MobiDB-lite"/>
    </source>
</evidence>
<name>S3C6A6_OPHP1</name>
<dbReference type="GO" id="GO:0005739">
    <property type="term" value="C:mitochondrion"/>
    <property type="evidence" value="ECO:0007669"/>
    <property type="project" value="GOC"/>
</dbReference>
<accession>S3C6A6</accession>
<dbReference type="AlphaFoldDB" id="S3C6A6"/>
<dbReference type="HOGENOM" id="CLU_090382_1_0_1"/>
<dbReference type="STRING" id="1262450.S3C6A6"/>
<evidence type="ECO:0000313" key="3">
    <source>
        <dbReference type="Proteomes" id="UP000016923"/>
    </source>
</evidence>
<dbReference type="Gene3D" id="6.10.250.3440">
    <property type="match status" value="1"/>
</dbReference>
<dbReference type="eggNOG" id="KOG4778">
    <property type="taxonomic scope" value="Eukaryota"/>
</dbReference>
<dbReference type="PANTHER" id="PTHR39150:SF1">
    <property type="entry name" value="LARGE RIBOSOMAL SUBUNIT PROTEIN ML40"/>
    <property type="match status" value="1"/>
</dbReference>
<reference evidence="2 3" key="1">
    <citation type="journal article" date="2013" name="BMC Genomics">
        <title>The genome and transcriptome of the pine saprophyte Ophiostoma piceae, and a comparison with the bark beetle-associated pine pathogen Grosmannia clavigera.</title>
        <authorList>
            <person name="Haridas S."/>
            <person name="Wang Y."/>
            <person name="Lim L."/>
            <person name="Massoumi Alamouti S."/>
            <person name="Jackman S."/>
            <person name="Docking R."/>
            <person name="Robertson G."/>
            <person name="Birol I."/>
            <person name="Bohlmann J."/>
            <person name="Breuil C."/>
        </authorList>
    </citation>
    <scope>NUCLEOTIDE SEQUENCE [LARGE SCALE GENOMIC DNA]</scope>
    <source>
        <strain evidence="2 3">UAMH 11346</strain>
    </source>
</reference>
<dbReference type="OrthoDB" id="2098203at2759"/>
<sequence>MSLLRTMPAPASAVAALPGRLFSSFTSRLPASLRPAQPTSTSISALTTARTFSSTPSALAGPPLGFKRGAGPQGGAGKVARAKRMATERDPKVRILDKALYKLKFIPPPLRMARNRYLRHWTIHRAWLLFRRQAREQRERELMQQYQSMANACEELRLSRGPGLRTEGYLYRVAMEKKGVYRHNGIPVEYARPQTETPALVAWNHDWER</sequence>
<dbReference type="GO" id="GO:0032543">
    <property type="term" value="P:mitochondrial translation"/>
    <property type="evidence" value="ECO:0007669"/>
    <property type="project" value="InterPro"/>
</dbReference>
<proteinExistence type="predicted"/>
<evidence type="ECO:0000313" key="2">
    <source>
        <dbReference type="EMBL" id="EPE09079.1"/>
    </source>
</evidence>
<feature type="region of interest" description="Disordered" evidence="1">
    <location>
        <begin position="54"/>
        <end position="84"/>
    </location>
</feature>